<dbReference type="Pfam" id="PF00581">
    <property type="entry name" value="Rhodanese"/>
    <property type="match status" value="1"/>
</dbReference>
<dbReference type="SUPFAM" id="SSF52821">
    <property type="entry name" value="Rhodanese/Cell cycle control phosphatase"/>
    <property type="match status" value="1"/>
</dbReference>
<dbReference type="EMBL" id="VUNB01000002">
    <property type="protein sequence ID" value="MST68447.1"/>
    <property type="molecule type" value="Genomic_DNA"/>
</dbReference>
<dbReference type="InterPro" id="IPR036873">
    <property type="entry name" value="Rhodanese-like_dom_sf"/>
</dbReference>
<dbReference type="SUPFAM" id="SSF51905">
    <property type="entry name" value="FAD/NAD(P)-binding domain"/>
    <property type="match status" value="2"/>
</dbReference>
<dbReference type="SUPFAM" id="SSF75169">
    <property type="entry name" value="DsrEFH-like"/>
    <property type="match status" value="1"/>
</dbReference>
<dbReference type="PROSITE" id="PS01148">
    <property type="entry name" value="UPF0033"/>
    <property type="match status" value="1"/>
</dbReference>
<comment type="cofactor">
    <cofactor evidence="1">
        <name>FAD</name>
        <dbReference type="ChEBI" id="CHEBI:57692"/>
    </cofactor>
</comment>
<comment type="similarity">
    <text evidence="2">Belongs to the class-III pyridine nucleotide-disulfide oxidoreductase family.</text>
</comment>
<dbReference type="InterPro" id="IPR023753">
    <property type="entry name" value="FAD/NAD-binding_dom"/>
</dbReference>
<dbReference type="SMART" id="SM00450">
    <property type="entry name" value="RHOD"/>
    <property type="match status" value="1"/>
</dbReference>
<dbReference type="SUPFAM" id="SSF64307">
    <property type="entry name" value="SirA-like"/>
    <property type="match status" value="1"/>
</dbReference>
<evidence type="ECO:0000256" key="2">
    <source>
        <dbReference type="ARBA" id="ARBA00009130"/>
    </source>
</evidence>
<evidence type="ECO:0000259" key="7">
    <source>
        <dbReference type="PROSITE" id="PS50206"/>
    </source>
</evidence>
<organism evidence="8">
    <name type="scientific">Baileyella intestinalis</name>
    <dbReference type="NCBI Taxonomy" id="2606709"/>
    <lineage>
        <taxon>Bacteria</taxon>
        <taxon>Bacillati</taxon>
        <taxon>Bacillota</taxon>
        <taxon>Clostridia</taxon>
        <taxon>Peptostreptococcales</taxon>
        <taxon>Anaerovoracaceae</taxon>
        <taxon>Baileyella</taxon>
    </lineage>
</organism>
<dbReference type="PRINTS" id="PR00368">
    <property type="entry name" value="FADPNR"/>
</dbReference>
<dbReference type="Pfam" id="PF02852">
    <property type="entry name" value="Pyr_redox_dim"/>
    <property type="match status" value="1"/>
</dbReference>
<feature type="domain" description="Rhodanese" evidence="7">
    <location>
        <begin position="465"/>
        <end position="549"/>
    </location>
</feature>
<dbReference type="PROSITE" id="PS50206">
    <property type="entry name" value="RHODANESE_3"/>
    <property type="match status" value="1"/>
</dbReference>
<dbReference type="InterPro" id="IPR036188">
    <property type="entry name" value="FAD/NAD-bd_sf"/>
</dbReference>
<dbReference type="InterPro" id="IPR001455">
    <property type="entry name" value="TusA-like"/>
</dbReference>
<dbReference type="PRINTS" id="PR00411">
    <property type="entry name" value="PNDRDTASEI"/>
</dbReference>
<dbReference type="Gene3D" id="3.30.110.40">
    <property type="entry name" value="TusA-like domain"/>
    <property type="match status" value="1"/>
</dbReference>
<dbReference type="InterPro" id="IPR036868">
    <property type="entry name" value="TusA-like_sf"/>
</dbReference>
<dbReference type="InterPro" id="IPR027396">
    <property type="entry name" value="DsrEFH-like"/>
</dbReference>
<proteinExistence type="inferred from homology"/>
<sequence length="852" mass="90867">MNSTSKKVVIIGGVAGGAACAARLRRLDEKAEIVLLEKGPYISFANCGLPYYLSGTVASREALLVQSPEMMKSKFNIDVRINSTATKIDKNTRTVTVQTKDGSTYTETYDKLVMSTGSSPVKPPIPGIDSARIHTLWNIPDADQVYETLRESRTAAVIGGGFVGLEVVENLKKAGLKVTLIETADQVMAPLDPEMAEMIHQEIRNSGAELVLSDGVDHFDEKEDHLDIVLKSGRIVGAETVVLSIGVKPNSQLARDAGLELNERGYVKVNEYMETSDPDIYAAGDIVETYSIITGDRQPAPLASPAAKEGRIIADRIAGRDSRYAGFNGTSIAKVFHMAAASTGLNEKELKKRGEAKGKDYETVVLTQNSHVGFYPGASPMLIKLIFRLPSGKVLGAQIVGAHGADKRIDVISTVIRFGGTVEDLKNLELAYAPPYSSAKDPVNMAGFVAENFLTGLVKFSGYEIPEGAVVLDVREDPELLAYSIPGACHIPLTQLRNRIGELDEKQHYVAVCSVGVRSYTAARILMENGFSNVEVFPGGTNLYRALESRWSRESGDSCVPEAEMTGVFQGKKDGGGSGDPVPAVKLNCCGMQCPGPLMKVNDMMKTMENGKKLAVTASDPGFVRDIRAWARKTGNTVISSGENDEGYYAVIQKGLEGAGAGAPAPGAPAVQAEGIANLRSTGIAAPAAETAPAPAAKDGQTIIVFSGDFDKVMAAFIIANGAAAMGKKVTMFFTFWGLTALLKPENTVKKSGMEKMFGAMLPRGVDELGLSRMNMAGMGGKMMKKIMAEKNVNSLDHLVQEAVRQGVTLMACTMSMDVMGIKKEELIDGVELAGVGTYLGAAEDASSNLFI</sequence>
<dbReference type="Gene3D" id="3.40.1260.10">
    <property type="entry name" value="DsrEFH-like"/>
    <property type="match status" value="1"/>
</dbReference>
<dbReference type="PANTHER" id="PTHR43429:SF1">
    <property type="entry name" value="NAD(P)H SULFUR OXIDOREDUCTASE (COA-DEPENDENT)"/>
    <property type="match status" value="1"/>
</dbReference>
<evidence type="ECO:0000256" key="5">
    <source>
        <dbReference type="ARBA" id="ARBA00023002"/>
    </source>
</evidence>
<keyword evidence="4" id="KW-0274">FAD</keyword>
<dbReference type="SUPFAM" id="SSF55424">
    <property type="entry name" value="FAD/NAD-linked reductases, dimerisation (C-terminal) domain"/>
    <property type="match status" value="1"/>
</dbReference>
<keyword evidence="5" id="KW-0560">Oxidoreductase</keyword>
<dbReference type="Pfam" id="PF01206">
    <property type="entry name" value="TusA"/>
    <property type="match status" value="1"/>
</dbReference>
<evidence type="ECO:0000313" key="8">
    <source>
        <dbReference type="EMBL" id="MST68447.1"/>
    </source>
</evidence>
<evidence type="ECO:0000256" key="1">
    <source>
        <dbReference type="ARBA" id="ARBA00001974"/>
    </source>
</evidence>
<keyword evidence="6" id="KW-0676">Redox-active center</keyword>
<comment type="caution">
    <text evidence="8">The sequence shown here is derived from an EMBL/GenBank/DDBJ whole genome shotgun (WGS) entry which is preliminary data.</text>
</comment>
<dbReference type="InterPro" id="IPR016156">
    <property type="entry name" value="FAD/NAD-linked_Rdtase_dimer_sf"/>
</dbReference>
<dbReference type="Gene3D" id="3.50.50.60">
    <property type="entry name" value="FAD/NAD(P)-binding domain"/>
    <property type="match status" value="2"/>
</dbReference>
<keyword evidence="3" id="KW-0285">Flavoprotein</keyword>
<dbReference type="InterPro" id="IPR004099">
    <property type="entry name" value="Pyr_nucl-diS_OxRdtase_dimer"/>
</dbReference>
<reference evidence="8" key="1">
    <citation type="submission" date="2019-09" db="EMBL/GenBank/DDBJ databases">
        <title>In-depth cultivation of the pig gut microbiome towards novel bacterial diversity and tailored functional studies.</title>
        <authorList>
            <person name="Wylensek D."/>
            <person name="Hitch T.C.A."/>
            <person name="Clavel T."/>
        </authorList>
    </citation>
    <scope>NUCLEOTIDE SEQUENCE</scope>
    <source>
        <strain evidence="8">RF-744-FAT-WT-3</strain>
    </source>
</reference>
<dbReference type="Pfam" id="PF13686">
    <property type="entry name" value="DrsE_2"/>
    <property type="match status" value="1"/>
</dbReference>
<dbReference type="InterPro" id="IPR032836">
    <property type="entry name" value="DsrE2-like"/>
</dbReference>
<gene>
    <name evidence="8" type="ORF">FYJ66_02420</name>
</gene>
<accession>A0A6A8MAR7</accession>
<dbReference type="Gene3D" id="3.40.250.10">
    <property type="entry name" value="Rhodanese-like domain"/>
    <property type="match status" value="1"/>
</dbReference>
<protein>
    <submittedName>
        <fullName evidence="8">Pyridine nucleotide-disulfide oxidoreductase</fullName>
    </submittedName>
</protein>
<dbReference type="AlphaFoldDB" id="A0A6A8MAR7"/>
<name>A0A6A8MAR7_9FIRM</name>
<dbReference type="PROSITE" id="PS51257">
    <property type="entry name" value="PROKAR_LIPOPROTEIN"/>
    <property type="match status" value="1"/>
</dbReference>
<dbReference type="GO" id="GO:0016491">
    <property type="term" value="F:oxidoreductase activity"/>
    <property type="evidence" value="ECO:0007669"/>
    <property type="project" value="UniProtKB-KW"/>
</dbReference>
<dbReference type="Pfam" id="PF07992">
    <property type="entry name" value="Pyr_redox_2"/>
    <property type="match status" value="1"/>
</dbReference>
<evidence type="ECO:0000256" key="4">
    <source>
        <dbReference type="ARBA" id="ARBA00022827"/>
    </source>
</evidence>
<dbReference type="InterPro" id="IPR050260">
    <property type="entry name" value="FAD-bd_OxRdtase"/>
</dbReference>
<evidence type="ECO:0000256" key="6">
    <source>
        <dbReference type="ARBA" id="ARBA00023284"/>
    </source>
</evidence>
<evidence type="ECO:0000256" key="3">
    <source>
        <dbReference type="ARBA" id="ARBA00022630"/>
    </source>
</evidence>
<dbReference type="RefSeq" id="WP_154571924.1">
    <property type="nucleotide sequence ID" value="NZ_VUNB01000002.1"/>
</dbReference>
<dbReference type="InterPro" id="IPR001763">
    <property type="entry name" value="Rhodanese-like_dom"/>
</dbReference>
<dbReference type="PANTHER" id="PTHR43429">
    <property type="entry name" value="PYRIDINE NUCLEOTIDE-DISULFIDE OXIDOREDUCTASE DOMAIN-CONTAINING"/>
    <property type="match status" value="1"/>
</dbReference>